<proteinExistence type="predicted"/>
<reference evidence="1 2" key="1">
    <citation type="submission" date="2018-06" db="EMBL/GenBank/DDBJ databases">
        <title>Azoarcus communis strain SWub3 genome.</title>
        <authorList>
            <person name="Zorraquino Salvo V."/>
            <person name="Toubiana D."/>
            <person name="Blumwald E."/>
        </authorList>
    </citation>
    <scope>NUCLEOTIDE SEQUENCE [LARGE SCALE GENOMIC DNA]</scope>
    <source>
        <strain evidence="1 2">SWub3</strain>
    </source>
</reference>
<dbReference type="OrthoDB" id="5295752at2"/>
<evidence type="ECO:0008006" key="3">
    <source>
        <dbReference type="Google" id="ProtNLM"/>
    </source>
</evidence>
<name>A0A323UY09_9RHOO</name>
<evidence type="ECO:0000313" key="2">
    <source>
        <dbReference type="Proteomes" id="UP000248259"/>
    </source>
</evidence>
<dbReference type="Proteomes" id="UP000248259">
    <property type="component" value="Unassembled WGS sequence"/>
</dbReference>
<comment type="caution">
    <text evidence="1">The sequence shown here is derived from an EMBL/GenBank/DDBJ whole genome shotgun (WGS) entry which is preliminary data.</text>
</comment>
<dbReference type="EMBL" id="QKOE01000002">
    <property type="protein sequence ID" value="PZA17712.1"/>
    <property type="molecule type" value="Genomic_DNA"/>
</dbReference>
<sequence>MNEGTRVTGYFLPSPAGAYHAVSMNRPEPAAQFILQILQCDRSPRAELNTIMSLSGLDRTDTTTLIRSMQQAGWLEGFDRPLTVPNEPFEILLPDLLPALSTTGKVVLADPQGFCVANTGYPEAVAEELAALSASLCSIHDRNIALLQDALGLGTSAWGVVNASGNSQVGFWPVHIGINRFVLIIDAMPRLHHPSTTRLLWALVHRYGRT</sequence>
<evidence type="ECO:0000313" key="1">
    <source>
        <dbReference type="EMBL" id="PZA17712.1"/>
    </source>
</evidence>
<keyword evidence="2" id="KW-1185">Reference proteome</keyword>
<dbReference type="AlphaFoldDB" id="A0A323UY09"/>
<protein>
    <recommendedName>
        <fullName evidence="3">Roadblock/LC7 domain-containing protein</fullName>
    </recommendedName>
</protein>
<gene>
    <name evidence="1" type="ORF">DNK49_04055</name>
</gene>
<organism evidence="1 2">
    <name type="scientific">Parazoarcus communis SWub3 = DSM 12120</name>
    <dbReference type="NCBI Taxonomy" id="1121029"/>
    <lineage>
        <taxon>Bacteria</taxon>
        <taxon>Pseudomonadati</taxon>
        <taxon>Pseudomonadota</taxon>
        <taxon>Betaproteobacteria</taxon>
        <taxon>Rhodocyclales</taxon>
        <taxon>Zoogloeaceae</taxon>
        <taxon>Parazoarcus</taxon>
    </lineage>
</organism>
<accession>A0A323UY09</accession>
<dbReference type="SUPFAM" id="SSF103196">
    <property type="entry name" value="Roadblock/LC7 domain"/>
    <property type="match status" value="1"/>
</dbReference>
<dbReference type="RefSeq" id="WP_110523058.1">
    <property type="nucleotide sequence ID" value="NZ_QKOE01000002.1"/>
</dbReference>